<evidence type="ECO:0000313" key="3">
    <source>
        <dbReference type="Proteomes" id="UP001529510"/>
    </source>
</evidence>
<keyword evidence="3" id="KW-1185">Reference proteome</keyword>
<evidence type="ECO:0000313" key="2">
    <source>
        <dbReference type="EMBL" id="KAL0196831.1"/>
    </source>
</evidence>
<gene>
    <name evidence="2" type="ORF">M9458_005371</name>
</gene>
<dbReference type="InterPro" id="IPR045133">
    <property type="entry name" value="IRE1/2-like"/>
</dbReference>
<sequence>VAGMLVYYILSDGKHPFGDIKDREENIKKGQHSLEDLQDIAAKDLIERMINKEPAKRLTIDE</sequence>
<feature type="domain" description="Protein kinase" evidence="1">
    <location>
        <begin position="1"/>
        <end position="62"/>
    </location>
</feature>
<reference evidence="2 3" key="1">
    <citation type="submission" date="2024-05" db="EMBL/GenBank/DDBJ databases">
        <title>Genome sequencing and assembly of Indian major carp, Cirrhinus mrigala (Hamilton, 1822).</title>
        <authorList>
            <person name="Mohindra V."/>
            <person name="Chowdhury L.M."/>
            <person name="Lal K."/>
            <person name="Jena J.K."/>
        </authorList>
    </citation>
    <scope>NUCLEOTIDE SEQUENCE [LARGE SCALE GENOMIC DNA]</scope>
    <source>
        <strain evidence="2">CM1030</strain>
        <tissue evidence="2">Blood</tissue>
    </source>
</reference>
<dbReference type="PANTHER" id="PTHR13954:SF28">
    <property type="match status" value="1"/>
</dbReference>
<dbReference type="SUPFAM" id="SSF56112">
    <property type="entry name" value="Protein kinase-like (PK-like)"/>
    <property type="match status" value="1"/>
</dbReference>
<dbReference type="Gene3D" id="1.10.510.10">
    <property type="entry name" value="Transferase(Phosphotransferase) domain 1"/>
    <property type="match status" value="1"/>
</dbReference>
<dbReference type="PROSITE" id="PS50011">
    <property type="entry name" value="PROTEIN_KINASE_DOM"/>
    <property type="match status" value="1"/>
</dbReference>
<dbReference type="PANTHER" id="PTHR13954">
    <property type="entry name" value="IRE1-RELATED"/>
    <property type="match status" value="1"/>
</dbReference>
<dbReference type="InterPro" id="IPR011009">
    <property type="entry name" value="Kinase-like_dom_sf"/>
</dbReference>
<dbReference type="EMBL" id="JAMKFB020000003">
    <property type="protein sequence ID" value="KAL0196831.1"/>
    <property type="molecule type" value="Genomic_DNA"/>
</dbReference>
<comment type="caution">
    <text evidence="2">The sequence shown here is derived from an EMBL/GenBank/DDBJ whole genome shotgun (WGS) entry which is preliminary data.</text>
</comment>
<name>A0ABD0RG26_CIRMR</name>
<protein>
    <recommendedName>
        <fullName evidence="1">Protein kinase domain-containing protein</fullName>
    </recommendedName>
</protein>
<organism evidence="2 3">
    <name type="scientific">Cirrhinus mrigala</name>
    <name type="common">Mrigala</name>
    <dbReference type="NCBI Taxonomy" id="683832"/>
    <lineage>
        <taxon>Eukaryota</taxon>
        <taxon>Metazoa</taxon>
        <taxon>Chordata</taxon>
        <taxon>Craniata</taxon>
        <taxon>Vertebrata</taxon>
        <taxon>Euteleostomi</taxon>
        <taxon>Actinopterygii</taxon>
        <taxon>Neopterygii</taxon>
        <taxon>Teleostei</taxon>
        <taxon>Ostariophysi</taxon>
        <taxon>Cypriniformes</taxon>
        <taxon>Cyprinidae</taxon>
        <taxon>Labeoninae</taxon>
        <taxon>Labeonini</taxon>
        <taxon>Cirrhinus</taxon>
    </lineage>
</organism>
<feature type="non-terminal residue" evidence="2">
    <location>
        <position position="62"/>
    </location>
</feature>
<dbReference type="AlphaFoldDB" id="A0ABD0RG26"/>
<dbReference type="InterPro" id="IPR000719">
    <property type="entry name" value="Prot_kinase_dom"/>
</dbReference>
<accession>A0ABD0RG26</accession>
<proteinExistence type="predicted"/>
<dbReference type="Proteomes" id="UP001529510">
    <property type="component" value="Unassembled WGS sequence"/>
</dbReference>
<feature type="non-terminal residue" evidence="2">
    <location>
        <position position="1"/>
    </location>
</feature>
<evidence type="ECO:0000259" key="1">
    <source>
        <dbReference type="PROSITE" id="PS50011"/>
    </source>
</evidence>